<dbReference type="PROSITE" id="PS51257">
    <property type="entry name" value="PROKAR_LIPOPROTEIN"/>
    <property type="match status" value="1"/>
</dbReference>
<evidence type="ECO:0000313" key="1">
    <source>
        <dbReference type="EMBL" id="KAB8192659.1"/>
    </source>
</evidence>
<accession>A0A5C4W9I2</accession>
<keyword evidence="2" id="KW-1185">Reference proteome</keyword>
<name>A0A5C4W9I2_9ACTN</name>
<dbReference type="SUPFAM" id="SSF49503">
    <property type="entry name" value="Cupredoxins"/>
    <property type="match status" value="1"/>
</dbReference>
<evidence type="ECO:0000313" key="2">
    <source>
        <dbReference type="Proteomes" id="UP000312512"/>
    </source>
</evidence>
<organism evidence="1 2">
    <name type="scientific">Nonomuraea phyllanthi</name>
    <dbReference type="NCBI Taxonomy" id="2219224"/>
    <lineage>
        <taxon>Bacteria</taxon>
        <taxon>Bacillati</taxon>
        <taxon>Actinomycetota</taxon>
        <taxon>Actinomycetes</taxon>
        <taxon>Streptosporangiales</taxon>
        <taxon>Streptosporangiaceae</taxon>
        <taxon>Nonomuraea</taxon>
    </lineage>
</organism>
<protein>
    <recommendedName>
        <fullName evidence="3">EfeO-type cupredoxin-like domain-containing protein</fullName>
    </recommendedName>
</protein>
<dbReference type="Gene3D" id="2.60.40.420">
    <property type="entry name" value="Cupredoxins - blue copper proteins"/>
    <property type="match status" value="1"/>
</dbReference>
<dbReference type="InterPro" id="IPR008972">
    <property type="entry name" value="Cupredoxin"/>
</dbReference>
<reference evidence="1 2" key="1">
    <citation type="submission" date="2019-10" db="EMBL/GenBank/DDBJ databases">
        <title>Nonomuraea sp. nov., isolated from Phyllanthus amarus.</title>
        <authorList>
            <person name="Klykleung N."/>
            <person name="Tanasupawat S."/>
        </authorList>
    </citation>
    <scope>NUCLEOTIDE SEQUENCE [LARGE SCALE GENOMIC DNA]</scope>
    <source>
        <strain evidence="1 2">PA1-10</strain>
    </source>
</reference>
<proteinExistence type="predicted"/>
<evidence type="ECO:0008006" key="3">
    <source>
        <dbReference type="Google" id="ProtNLM"/>
    </source>
</evidence>
<dbReference type="OrthoDB" id="6717945at2"/>
<dbReference type="RefSeq" id="WP_139632948.1">
    <property type="nucleotide sequence ID" value="NZ_VDLX02000009.1"/>
</dbReference>
<gene>
    <name evidence="1" type="ORF">FH608_024525</name>
</gene>
<sequence>MRRARVAAAVLACWLAAACGPLSQTHHNPGNSHEVATAAPSGTAEAAITIAHGQVSPPPGWLEVAKGRQVTITVTSDVADELHVHGYDIEAELRPGVPATVRFTADLTGVFEVETHGSGLVLTQLAVR</sequence>
<comment type="caution">
    <text evidence="1">The sequence shown here is derived from an EMBL/GenBank/DDBJ whole genome shotgun (WGS) entry which is preliminary data.</text>
</comment>
<dbReference type="Proteomes" id="UP000312512">
    <property type="component" value="Unassembled WGS sequence"/>
</dbReference>
<dbReference type="AlphaFoldDB" id="A0A5C4W9I2"/>
<dbReference type="EMBL" id="VDLX02000009">
    <property type="protein sequence ID" value="KAB8192659.1"/>
    <property type="molecule type" value="Genomic_DNA"/>
</dbReference>